<evidence type="ECO:0000256" key="2">
    <source>
        <dbReference type="SAM" id="Phobius"/>
    </source>
</evidence>
<sequence length="182" mass="20926">MDKDSPKDQPYPQKESHQHQMPAQSYQQYQNVNEQNMILFENEPQHTVIITEKLIPGQVDRTIPPVDRTLTGLTSLEQIWRMPLINNGKPTWKFWFALAFLLYIAFYVLSFLGSTFMYSNSGSYSYNYNYNEKTETHGGNNDGNGNCHMPTNCPEGTKLCPIGNCIWICEKKCISEIVNLTS</sequence>
<protein>
    <submittedName>
        <fullName evidence="3">12577_t:CDS:1</fullName>
    </submittedName>
</protein>
<dbReference type="EMBL" id="CAMKVN010001441">
    <property type="protein sequence ID" value="CAI2176001.1"/>
    <property type="molecule type" value="Genomic_DNA"/>
</dbReference>
<dbReference type="Proteomes" id="UP001153678">
    <property type="component" value="Unassembled WGS sequence"/>
</dbReference>
<dbReference type="OrthoDB" id="2393565at2759"/>
<comment type="caution">
    <text evidence="3">The sequence shown here is derived from an EMBL/GenBank/DDBJ whole genome shotgun (WGS) entry which is preliminary data.</text>
</comment>
<evidence type="ECO:0000313" key="3">
    <source>
        <dbReference type="EMBL" id="CAI2176001.1"/>
    </source>
</evidence>
<keyword evidence="2" id="KW-1133">Transmembrane helix</keyword>
<accession>A0A9W4SNN1</accession>
<feature type="region of interest" description="Disordered" evidence="1">
    <location>
        <begin position="1"/>
        <end position="25"/>
    </location>
</feature>
<dbReference type="AlphaFoldDB" id="A0A9W4SNN1"/>
<keyword evidence="4" id="KW-1185">Reference proteome</keyword>
<keyword evidence="2" id="KW-0472">Membrane</keyword>
<evidence type="ECO:0000256" key="1">
    <source>
        <dbReference type="SAM" id="MobiDB-lite"/>
    </source>
</evidence>
<feature type="transmembrane region" description="Helical" evidence="2">
    <location>
        <begin position="94"/>
        <end position="118"/>
    </location>
</feature>
<organism evidence="3 4">
    <name type="scientific">Funneliformis geosporum</name>
    <dbReference type="NCBI Taxonomy" id="1117311"/>
    <lineage>
        <taxon>Eukaryota</taxon>
        <taxon>Fungi</taxon>
        <taxon>Fungi incertae sedis</taxon>
        <taxon>Mucoromycota</taxon>
        <taxon>Glomeromycotina</taxon>
        <taxon>Glomeromycetes</taxon>
        <taxon>Glomerales</taxon>
        <taxon>Glomeraceae</taxon>
        <taxon>Funneliformis</taxon>
    </lineage>
</organism>
<evidence type="ECO:0000313" key="4">
    <source>
        <dbReference type="Proteomes" id="UP001153678"/>
    </source>
</evidence>
<name>A0A9W4SNN1_9GLOM</name>
<proteinExistence type="predicted"/>
<keyword evidence="2" id="KW-0812">Transmembrane</keyword>
<reference evidence="3" key="1">
    <citation type="submission" date="2022-08" db="EMBL/GenBank/DDBJ databases">
        <authorList>
            <person name="Kallberg Y."/>
            <person name="Tangrot J."/>
            <person name="Rosling A."/>
        </authorList>
    </citation>
    <scope>NUCLEOTIDE SEQUENCE</scope>
    <source>
        <strain evidence="3">Wild A</strain>
    </source>
</reference>
<gene>
    <name evidence="3" type="ORF">FWILDA_LOCUS7373</name>
</gene>